<dbReference type="EMBL" id="CAOQHR010000005">
    <property type="protein sequence ID" value="CAI6335122.1"/>
    <property type="molecule type" value="Genomic_DNA"/>
</dbReference>
<proteinExistence type="predicted"/>
<gene>
    <name evidence="1" type="ORF">PDIGIT_LOCUS8199</name>
</gene>
<dbReference type="AlphaFoldDB" id="A0A9W4XVW5"/>
<reference evidence="1" key="1">
    <citation type="submission" date="2023-01" db="EMBL/GenBank/DDBJ databases">
        <authorList>
            <person name="Van Ghelder C."/>
            <person name="Rancurel C."/>
        </authorList>
    </citation>
    <scope>NUCLEOTIDE SEQUENCE</scope>
    <source>
        <strain evidence="1">CNCM I-4278</strain>
    </source>
</reference>
<evidence type="ECO:0000313" key="2">
    <source>
        <dbReference type="Proteomes" id="UP001152607"/>
    </source>
</evidence>
<sequence length="252" mass="29074">MVVTTIPYEERPQRNMANTARTEPLPELGDFPSLGESMVRLGFQSPAPSPIMRLPLEIHEKIWKETMLLELGNDPAIRVRNYIKSPATRPGFLPKSLLISKMVLREMHPVFVRLITFRTNSIGDNEYLRRYLDLPNGGRHNVRSLRFDFFDCFPLGLPINHDLALATSCKGLTTIQITLHWSRVHRTVDEIVSHYHLKKVLDCKSLTTFNLAKKGDFREEEEDKILMLASWVECAFQAQGQVVTCHVFPYRR</sequence>
<evidence type="ECO:0000313" key="1">
    <source>
        <dbReference type="EMBL" id="CAI6335122.1"/>
    </source>
</evidence>
<comment type="caution">
    <text evidence="1">The sequence shown here is derived from an EMBL/GenBank/DDBJ whole genome shotgun (WGS) entry which is preliminary data.</text>
</comment>
<organism evidence="1 2">
    <name type="scientific">Periconia digitata</name>
    <dbReference type="NCBI Taxonomy" id="1303443"/>
    <lineage>
        <taxon>Eukaryota</taxon>
        <taxon>Fungi</taxon>
        <taxon>Dikarya</taxon>
        <taxon>Ascomycota</taxon>
        <taxon>Pezizomycotina</taxon>
        <taxon>Dothideomycetes</taxon>
        <taxon>Pleosporomycetidae</taxon>
        <taxon>Pleosporales</taxon>
        <taxon>Massarineae</taxon>
        <taxon>Periconiaceae</taxon>
        <taxon>Periconia</taxon>
    </lineage>
</organism>
<dbReference type="Proteomes" id="UP001152607">
    <property type="component" value="Unassembled WGS sequence"/>
</dbReference>
<keyword evidence="2" id="KW-1185">Reference proteome</keyword>
<accession>A0A9W4XVW5</accession>
<dbReference type="OrthoDB" id="3792443at2759"/>
<protein>
    <submittedName>
        <fullName evidence="1">Uncharacterized protein</fullName>
    </submittedName>
</protein>
<name>A0A9W4XVW5_9PLEO</name>